<dbReference type="Proteomes" id="UP001180489">
    <property type="component" value="Unassembled WGS sequence"/>
</dbReference>
<organism evidence="2 3">
    <name type="scientific">Streptomyces hintoniae</name>
    <dbReference type="NCBI Taxonomy" id="3075521"/>
    <lineage>
        <taxon>Bacteria</taxon>
        <taxon>Bacillati</taxon>
        <taxon>Actinomycetota</taxon>
        <taxon>Actinomycetes</taxon>
        <taxon>Kitasatosporales</taxon>
        <taxon>Streptomycetaceae</taxon>
        <taxon>Streptomyces</taxon>
    </lineage>
</organism>
<dbReference type="EMBL" id="JAVRFF010000468">
    <property type="protein sequence ID" value="MDT0478429.1"/>
    <property type="molecule type" value="Genomic_DNA"/>
</dbReference>
<dbReference type="RefSeq" id="WP_170856244.1">
    <property type="nucleotide sequence ID" value="NZ_JAVRFF010000468.1"/>
</dbReference>
<name>A0ABU2UYR4_9ACTN</name>
<reference evidence="2" key="1">
    <citation type="submission" date="2024-05" db="EMBL/GenBank/DDBJ databases">
        <title>30 novel species of actinomycetes from the DSMZ collection.</title>
        <authorList>
            <person name="Nouioui I."/>
        </authorList>
    </citation>
    <scope>NUCLEOTIDE SEQUENCE</scope>
    <source>
        <strain evidence="2">DSM 41014</strain>
    </source>
</reference>
<sequence>MHGERVDAPIAKSSVERDGMQDGGGERVVFAAVPVGIVQIDVAETMALGGEVDDDAGQLRLSCSVRIWSPGCESASAVRDANTTCAPADARAPAD</sequence>
<evidence type="ECO:0000313" key="3">
    <source>
        <dbReference type="Proteomes" id="UP001180489"/>
    </source>
</evidence>
<comment type="caution">
    <text evidence="2">The sequence shown here is derived from an EMBL/GenBank/DDBJ whole genome shotgun (WGS) entry which is preliminary data.</text>
</comment>
<evidence type="ECO:0000256" key="1">
    <source>
        <dbReference type="SAM" id="MobiDB-lite"/>
    </source>
</evidence>
<proteinExistence type="predicted"/>
<keyword evidence="3" id="KW-1185">Reference proteome</keyword>
<gene>
    <name evidence="2" type="ORF">RM863_40635</name>
</gene>
<accession>A0ABU2UYR4</accession>
<protein>
    <submittedName>
        <fullName evidence="2">Uncharacterized protein</fullName>
    </submittedName>
</protein>
<feature type="region of interest" description="Disordered" evidence="1">
    <location>
        <begin position="1"/>
        <end position="23"/>
    </location>
</feature>
<evidence type="ECO:0000313" key="2">
    <source>
        <dbReference type="EMBL" id="MDT0478429.1"/>
    </source>
</evidence>